<evidence type="ECO:0000313" key="14">
    <source>
        <dbReference type="Proteomes" id="UP001206925"/>
    </source>
</evidence>
<dbReference type="AlphaFoldDB" id="A0AAD5GCA0"/>
<proteinExistence type="inferred from homology"/>
<evidence type="ECO:0000256" key="8">
    <source>
        <dbReference type="ARBA" id="ARBA00023004"/>
    </source>
</evidence>
<comment type="cofactor">
    <cofactor evidence="1 10">
        <name>heme</name>
        <dbReference type="ChEBI" id="CHEBI:30413"/>
    </cofactor>
</comment>
<sequence>MELLAFMSIILFLILVPIVFLFHHKKYNSRLPPGSLGLPVIGQSLSFLNALKADRLNQWFQERITKHGPIWKAGLFGYPTVVLHGATANKFIYTCDGNVLASKQPPSVCNILGPKNILELSVIDHKRVRGAIVSFLKLEVLKQHVPKVDDEIRHNLQSHWHEKHEVQVQPLVKALTINVICSLLFGIERGPQRDKLLPLLHDMTEGVFSVPINLPFTKYNRGIIARKKLVSIIIHLIHKKREVLMEQNQQEEYRRRDLITSLLSIGLDDGSTKISEEEIVDNVIAVMVAGYDTTNVLLTCFVRLLANNKSIYKTIVQEHQVISRNKATTEALTWEDITKMKYSWKVATELMRIHPPATLIFRRAQQDIEYGGFIIPKGWQVLISTTMTHMDDNIFKDPTIFDPTRFDKQAPPPFSYVAFGGGPRMCPGIELAKIEALAMIHRLVTTFTWELVKKDECFKRIPMPEFDHGLLVQVKPLKETMAPCEA</sequence>
<evidence type="ECO:0008006" key="15">
    <source>
        <dbReference type="Google" id="ProtNLM"/>
    </source>
</evidence>
<name>A0AAD5GCA0_AMBAR</name>
<dbReference type="InterPro" id="IPR002401">
    <property type="entry name" value="Cyt_P450_E_grp-I"/>
</dbReference>
<evidence type="ECO:0000256" key="11">
    <source>
        <dbReference type="RuleBase" id="RU000461"/>
    </source>
</evidence>
<dbReference type="GO" id="GO:0016020">
    <property type="term" value="C:membrane"/>
    <property type="evidence" value="ECO:0007669"/>
    <property type="project" value="UniProtKB-SubCell"/>
</dbReference>
<protein>
    <recommendedName>
        <fullName evidence="15">Cytochrome P450</fullName>
    </recommendedName>
</protein>
<dbReference type="GO" id="GO:0020037">
    <property type="term" value="F:heme binding"/>
    <property type="evidence" value="ECO:0007669"/>
    <property type="project" value="InterPro"/>
</dbReference>
<dbReference type="SUPFAM" id="SSF48264">
    <property type="entry name" value="Cytochrome P450"/>
    <property type="match status" value="1"/>
</dbReference>
<feature type="transmembrane region" description="Helical" evidence="12">
    <location>
        <begin position="6"/>
        <end position="23"/>
    </location>
</feature>
<keyword evidence="9 12" id="KW-0472">Membrane</keyword>
<evidence type="ECO:0000256" key="3">
    <source>
        <dbReference type="ARBA" id="ARBA00010617"/>
    </source>
</evidence>
<dbReference type="GO" id="GO:0004497">
    <property type="term" value="F:monooxygenase activity"/>
    <property type="evidence" value="ECO:0007669"/>
    <property type="project" value="UniProtKB-KW"/>
</dbReference>
<feature type="binding site" description="axial binding residue" evidence="10">
    <location>
        <position position="426"/>
    </location>
    <ligand>
        <name>heme</name>
        <dbReference type="ChEBI" id="CHEBI:30413"/>
    </ligand>
    <ligandPart>
        <name>Fe</name>
        <dbReference type="ChEBI" id="CHEBI:18248"/>
    </ligandPart>
</feature>
<evidence type="ECO:0000256" key="6">
    <source>
        <dbReference type="ARBA" id="ARBA00022989"/>
    </source>
</evidence>
<dbReference type="FunFam" id="1.10.630.10:FF:000022">
    <property type="entry name" value="Taxadiene 5-alpha hydroxylase"/>
    <property type="match status" value="1"/>
</dbReference>
<evidence type="ECO:0000256" key="2">
    <source>
        <dbReference type="ARBA" id="ARBA00004167"/>
    </source>
</evidence>
<keyword evidence="6 12" id="KW-1133">Transmembrane helix</keyword>
<dbReference type="Proteomes" id="UP001206925">
    <property type="component" value="Unassembled WGS sequence"/>
</dbReference>
<dbReference type="GO" id="GO:0016705">
    <property type="term" value="F:oxidoreductase activity, acting on paired donors, with incorporation or reduction of molecular oxygen"/>
    <property type="evidence" value="ECO:0007669"/>
    <property type="project" value="InterPro"/>
</dbReference>
<dbReference type="PRINTS" id="PR00463">
    <property type="entry name" value="EP450I"/>
</dbReference>
<evidence type="ECO:0000256" key="4">
    <source>
        <dbReference type="ARBA" id="ARBA00022692"/>
    </source>
</evidence>
<evidence type="ECO:0000256" key="5">
    <source>
        <dbReference type="ARBA" id="ARBA00022723"/>
    </source>
</evidence>
<dbReference type="InterPro" id="IPR017972">
    <property type="entry name" value="Cyt_P450_CS"/>
</dbReference>
<evidence type="ECO:0000256" key="10">
    <source>
        <dbReference type="PIRSR" id="PIRSR602401-1"/>
    </source>
</evidence>
<dbReference type="InterPro" id="IPR001128">
    <property type="entry name" value="Cyt_P450"/>
</dbReference>
<dbReference type="InterPro" id="IPR036396">
    <property type="entry name" value="Cyt_P450_sf"/>
</dbReference>
<dbReference type="CDD" id="cd11043">
    <property type="entry name" value="CYP90-like"/>
    <property type="match status" value="1"/>
</dbReference>
<keyword evidence="8 10" id="KW-0408">Iron</keyword>
<keyword evidence="10 11" id="KW-0349">Heme</keyword>
<keyword evidence="5 10" id="KW-0479">Metal-binding</keyword>
<comment type="caution">
    <text evidence="13">The sequence shown here is derived from an EMBL/GenBank/DDBJ whole genome shotgun (WGS) entry which is preliminary data.</text>
</comment>
<comment type="subcellular location">
    <subcellularLocation>
        <location evidence="2">Membrane</location>
        <topology evidence="2">Single-pass membrane protein</topology>
    </subcellularLocation>
</comment>
<evidence type="ECO:0000256" key="12">
    <source>
        <dbReference type="SAM" id="Phobius"/>
    </source>
</evidence>
<evidence type="ECO:0000256" key="7">
    <source>
        <dbReference type="ARBA" id="ARBA00023002"/>
    </source>
</evidence>
<dbReference type="PROSITE" id="PS00086">
    <property type="entry name" value="CYTOCHROME_P450"/>
    <property type="match status" value="1"/>
</dbReference>
<keyword evidence="14" id="KW-1185">Reference proteome</keyword>
<dbReference type="PANTHER" id="PTHR24286">
    <property type="entry name" value="CYTOCHROME P450 26"/>
    <property type="match status" value="1"/>
</dbReference>
<dbReference type="GO" id="GO:0005506">
    <property type="term" value="F:iron ion binding"/>
    <property type="evidence" value="ECO:0007669"/>
    <property type="project" value="InterPro"/>
</dbReference>
<reference evidence="13" key="1">
    <citation type="submission" date="2022-06" db="EMBL/GenBank/DDBJ databases">
        <title>Uncovering the hologenomic basis of an extraordinary plant invasion.</title>
        <authorList>
            <person name="Bieker V.C."/>
            <person name="Martin M.D."/>
            <person name="Gilbert T."/>
            <person name="Hodgins K."/>
            <person name="Battlay P."/>
            <person name="Petersen B."/>
            <person name="Wilson J."/>
        </authorList>
    </citation>
    <scope>NUCLEOTIDE SEQUENCE</scope>
    <source>
        <strain evidence="13">AA19_3_7</strain>
        <tissue evidence="13">Leaf</tissue>
    </source>
</reference>
<dbReference type="Gene3D" id="1.10.630.10">
    <property type="entry name" value="Cytochrome P450"/>
    <property type="match status" value="1"/>
</dbReference>
<gene>
    <name evidence="13" type="ORF">M8C21_002732</name>
</gene>
<dbReference type="GO" id="GO:0016125">
    <property type="term" value="P:sterol metabolic process"/>
    <property type="evidence" value="ECO:0007669"/>
    <property type="project" value="TreeGrafter"/>
</dbReference>
<keyword evidence="11" id="KW-0503">Monooxygenase</keyword>
<comment type="similarity">
    <text evidence="3 11">Belongs to the cytochrome P450 family.</text>
</comment>
<keyword evidence="7 11" id="KW-0560">Oxidoreductase</keyword>
<evidence type="ECO:0000256" key="1">
    <source>
        <dbReference type="ARBA" id="ARBA00001971"/>
    </source>
</evidence>
<dbReference type="PRINTS" id="PR00385">
    <property type="entry name" value="P450"/>
</dbReference>
<keyword evidence="4 12" id="KW-0812">Transmembrane</keyword>
<organism evidence="13 14">
    <name type="scientific">Ambrosia artemisiifolia</name>
    <name type="common">Common ragweed</name>
    <dbReference type="NCBI Taxonomy" id="4212"/>
    <lineage>
        <taxon>Eukaryota</taxon>
        <taxon>Viridiplantae</taxon>
        <taxon>Streptophyta</taxon>
        <taxon>Embryophyta</taxon>
        <taxon>Tracheophyta</taxon>
        <taxon>Spermatophyta</taxon>
        <taxon>Magnoliopsida</taxon>
        <taxon>eudicotyledons</taxon>
        <taxon>Gunneridae</taxon>
        <taxon>Pentapetalae</taxon>
        <taxon>asterids</taxon>
        <taxon>campanulids</taxon>
        <taxon>Asterales</taxon>
        <taxon>Asteraceae</taxon>
        <taxon>Asteroideae</taxon>
        <taxon>Heliantheae alliance</taxon>
        <taxon>Heliantheae</taxon>
        <taxon>Ambrosia</taxon>
    </lineage>
</organism>
<evidence type="ECO:0000313" key="13">
    <source>
        <dbReference type="EMBL" id="KAI7734878.1"/>
    </source>
</evidence>
<accession>A0AAD5GCA0</accession>
<evidence type="ECO:0000256" key="9">
    <source>
        <dbReference type="ARBA" id="ARBA00023136"/>
    </source>
</evidence>
<dbReference type="PANTHER" id="PTHR24286:SF217">
    <property type="entry name" value="OS07G0520300 PROTEIN"/>
    <property type="match status" value="1"/>
</dbReference>
<dbReference type="EMBL" id="JAMZMK010009630">
    <property type="protein sequence ID" value="KAI7734878.1"/>
    <property type="molecule type" value="Genomic_DNA"/>
</dbReference>
<dbReference type="Pfam" id="PF00067">
    <property type="entry name" value="p450"/>
    <property type="match status" value="1"/>
</dbReference>